<comment type="similarity">
    <text evidence="1 2">Belongs to the glycosyl hydrolase 1 family.</text>
</comment>
<evidence type="ECO:0000313" key="5">
    <source>
        <dbReference type="Proteomes" id="UP000619265"/>
    </source>
</evidence>
<dbReference type="InterPro" id="IPR001360">
    <property type="entry name" value="Glyco_hydro_1"/>
</dbReference>
<dbReference type="Proteomes" id="UP000619265">
    <property type="component" value="Unassembled WGS sequence"/>
</dbReference>
<protein>
    <submittedName>
        <fullName evidence="4">Uncharacterized protein</fullName>
    </submittedName>
</protein>
<name>A0A833XPE6_JUGRE</name>
<dbReference type="GO" id="GO:0005975">
    <property type="term" value="P:carbohydrate metabolic process"/>
    <property type="evidence" value="ECO:0007669"/>
    <property type="project" value="InterPro"/>
</dbReference>
<reference evidence="4" key="1">
    <citation type="submission" date="2015-10" db="EMBL/GenBank/DDBJ databases">
        <authorList>
            <person name="Martinez-Garcia P.J."/>
            <person name="Crepeau M.W."/>
            <person name="Puiu D."/>
            <person name="Gonzalez-Ibeas D."/>
            <person name="Whalen J."/>
            <person name="Stevens K."/>
            <person name="Paul R."/>
            <person name="Butterfield T."/>
            <person name="Britton M."/>
            <person name="Reagan R."/>
            <person name="Chakraborty S."/>
            <person name="Walawage S.L."/>
            <person name="Vasquez-Gross H.A."/>
            <person name="Cardeno C."/>
            <person name="Famula R."/>
            <person name="Pratt K."/>
            <person name="Kuruganti S."/>
            <person name="Aradhya M.K."/>
            <person name="Leslie C.A."/>
            <person name="Dandekar A.M."/>
            <person name="Salzberg S.L."/>
            <person name="Wegrzyn J.L."/>
            <person name="Langley C.H."/>
            <person name="Neale D.B."/>
        </authorList>
    </citation>
    <scope>NUCLEOTIDE SEQUENCE</scope>
    <source>
        <tissue evidence="4">Leaves</tissue>
    </source>
</reference>
<sequence length="130" mass="14144">MRAPLLLPVLSLLSAVLFVHAAEAAVFPDEPESVSLDTAGLSRDSFPKGFVFGTATSAYQVEGMASKDGRGPSIWDVFVKIPGIVAKNATGEVSVDQYHRYKVSPFLFLHHSLYLLVSTERRKDVLCAGY</sequence>
<dbReference type="Gene3D" id="3.20.20.80">
    <property type="entry name" value="Glycosidases"/>
    <property type="match status" value="1"/>
</dbReference>
<evidence type="ECO:0000256" key="3">
    <source>
        <dbReference type="SAM" id="SignalP"/>
    </source>
</evidence>
<accession>A0A833XPE6</accession>
<evidence type="ECO:0000256" key="2">
    <source>
        <dbReference type="RuleBase" id="RU003690"/>
    </source>
</evidence>
<dbReference type="InterPro" id="IPR017853">
    <property type="entry name" value="GH"/>
</dbReference>
<evidence type="ECO:0000256" key="1">
    <source>
        <dbReference type="ARBA" id="ARBA00010838"/>
    </source>
</evidence>
<keyword evidence="3" id="KW-0732">Signal</keyword>
<dbReference type="SUPFAM" id="SSF51445">
    <property type="entry name" value="(Trans)glycosidases"/>
    <property type="match status" value="1"/>
</dbReference>
<dbReference type="GO" id="GO:0004553">
    <property type="term" value="F:hydrolase activity, hydrolyzing O-glycosyl compounds"/>
    <property type="evidence" value="ECO:0007669"/>
    <property type="project" value="InterPro"/>
</dbReference>
<dbReference type="Gramene" id="Jr06_15210_p1">
    <property type="protein sequence ID" value="cds.Jr06_15210_p1"/>
    <property type="gene ID" value="Jr06_15210"/>
</dbReference>
<gene>
    <name evidence="4" type="ORF">F2P56_013213</name>
</gene>
<dbReference type="PANTHER" id="PTHR10353">
    <property type="entry name" value="GLYCOSYL HYDROLASE"/>
    <property type="match status" value="1"/>
</dbReference>
<dbReference type="EMBL" id="LIHL02000006">
    <property type="protein sequence ID" value="KAF5469117.1"/>
    <property type="molecule type" value="Genomic_DNA"/>
</dbReference>
<proteinExistence type="inferred from homology"/>
<feature type="signal peptide" evidence="3">
    <location>
        <begin position="1"/>
        <end position="21"/>
    </location>
</feature>
<feature type="non-terminal residue" evidence="4">
    <location>
        <position position="1"/>
    </location>
</feature>
<comment type="caution">
    <text evidence="4">The sequence shown here is derived from an EMBL/GenBank/DDBJ whole genome shotgun (WGS) entry which is preliminary data.</text>
</comment>
<evidence type="ECO:0000313" key="4">
    <source>
        <dbReference type="EMBL" id="KAF5469117.1"/>
    </source>
</evidence>
<feature type="chain" id="PRO_5032895731" evidence="3">
    <location>
        <begin position="22"/>
        <end position="130"/>
    </location>
</feature>
<organism evidence="4 5">
    <name type="scientific">Juglans regia</name>
    <name type="common">English walnut</name>
    <dbReference type="NCBI Taxonomy" id="51240"/>
    <lineage>
        <taxon>Eukaryota</taxon>
        <taxon>Viridiplantae</taxon>
        <taxon>Streptophyta</taxon>
        <taxon>Embryophyta</taxon>
        <taxon>Tracheophyta</taxon>
        <taxon>Spermatophyta</taxon>
        <taxon>Magnoliopsida</taxon>
        <taxon>eudicotyledons</taxon>
        <taxon>Gunneridae</taxon>
        <taxon>Pentapetalae</taxon>
        <taxon>rosids</taxon>
        <taxon>fabids</taxon>
        <taxon>Fagales</taxon>
        <taxon>Juglandaceae</taxon>
        <taxon>Juglans</taxon>
    </lineage>
</organism>
<dbReference type="PANTHER" id="PTHR10353:SF28">
    <property type="entry name" value="BETA-GLUCOSIDASE 44"/>
    <property type="match status" value="1"/>
</dbReference>
<dbReference type="Pfam" id="PF00232">
    <property type="entry name" value="Glyco_hydro_1"/>
    <property type="match status" value="1"/>
</dbReference>
<reference evidence="4" key="2">
    <citation type="submission" date="2020-03" db="EMBL/GenBank/DDBJ databases">
        <title>Walnut 2.0.</title>
        <authorList>
            <person name="Marrano A."/>
            <person name="Britton M."/>
            <person name="Zimin A.V."/>
            <person name="Zaini P.A."/>
            <person name="Workman R."/>
            <person name="Puiu D."/>
            <person name="Bianco L."/>
            <person name="Allen B.J."/>
            <person name="Troggio M."/>
            <person name="Leslie C.A."/>
            <person name="Timp W."/>
            <person name="Dendekar A."/>
            <person name="Salzberg S.L."/>
            <person name="Neale D.B."/>
        </authorList>
    </citation>
    <scope>NUCLEOTIDE SEQUENCE</scope>
    <source>
        <tissue evidence="4">Leaves</tissue>
    </source>
</reference>
<dbReference type="AlphaFoldDB" id="A0A833XPE6"/>